<dbReference type="eggNOG" id="KOG1801">
    <property type="taxonomic scope" value="Eukaryota"/>
</dbReference>
<dbReference type="Proteomes" id="UP000000600">
    <property type="component" value="Unassembled WGS sequence"/>
</dbReference>
<dbReference type="EMBL" id="CT868552">
    <property type="protein sequence ID" value="CAK85869.1"/>
    <property type="molecule type" value="Genomic_DNA"/>
</dbReference>
<dbReference type="InterPro" id="IPR047187">
    <property type="entry name" value="SF1_C_Upf1"/>
</dbReference>
<dbReference type="CDD" id="cd18808">
    <property type="entry name" value="SF1_C_Upf1"/>
    <property type="match status" value="1"/>
</dbReference>
<keyword evidence="4" id="KW-1185">Reference proteome</keyword>
<accession>A0DS52</accession>
<dbReference type="SMART" id="SM00487">
    <property type="entry name" value="DEXDc"/>
    <property type="match status" value="1"/>
</dbReference>
<dbReference type="InterPro" id="IPR041679">
    <property type="entry name" value="DNA2/NAM7-like_C"/>
</dbReference>
<protein>
    <recommendedName>
        <fullName evidence="2">Helicase ATP-binding domain-containing protein</fullName>
    </recommendedName>
</protein>
<dbReference type="Gene3D" id="3.40.50.300">
    <property type="entry name" value="P-loop containing nucleotide triphosphate hydrolases"/>
    <property type="match status" value="2"/>
</dbReference>
<dbReference type="OMA" id="DQCHIIV"/>
<gene>
    <name evidence="3" type="ORF">GSPATT00019573001</name>
</gene>
<feature type="domain" description="Helicase ATP-binding" evidence="2">
    <location>
        <begin position="274"/>
        <end position="582"/>
    </location>
</feature>
<dbReference type="OrthoDB" id="6513042at2759"/>
<evidence type="ECO:0000256" key="1">
    <source>
        <dbReference type="ARBA" id="ARBA00048432"/>
    </source>
</evidence>
<dbReference type="InterPro" id="IPR014001">
    <property type="entry name" value="Helicase_ATP-bd"/>
</dbReference>
<dbReference type="FunFam" id="3.40.50.300:FF:003992">
    <property type="entry name" value="Uncharacterized protein"/>
    <property type="match status" value="1"/>
</dbReference>
<dbReference type="PANTHER" id="PTHR10887:SF495">
    <property type="entry name" value="HELICASE SENATAXIN ISOFORM X1-RELATED"/>
    <property type="match status" value="1"/>
</dbReference>
<name>A0DS52_PARTE</name>
<proteinExistence type="predicted"/>
<dbReference type="GeneID" id="5039051"/>
<dbReference type="SUPFAM" id="SSF52540">
    <property type="entry name" value="P-loop containing nucleoside triphosphate hydrolases"/>
    <property type="match status" value="1"/>
</dbReference>
<evidence type="ECO:0000313" key="3">
    <source>
        <dbReference type="EMBL" id="CAK85869.1"/>
    </source>
</evidence>
<dbReference type="GO" id="GO:0003723">
    <property type="term" value="F:RNA binding"/>
    <property type="evidence" value="ECO:0000318"/>
    <property type="project" value="GO_Central"/>
</dbReference>
<dbReference type="InterPro" id="IPR027417">
    <property type="entry name" value="P-loop_NTPase"/>
</dbReference>
<dbReference type="Pfam" id="PF13087">
    <property type="entry name" value="AAA_12"/>
    <property type="match status" value="1"/>
</dbReference>
<comment type="catalytic activity">
    <reaction evidence="1">
        <text>ATP + H2O = ADP + phosphate + H(+)</text>
        <dbReference type="Rhea" id="RHEA:13065"/>
        <dbReference type="ChEBI" id="CHEBI:15377"/>
        <dbReference type="ChEBI" id="CHEBI:15378"/>
        <dbReference type="ChEBI" id="CHEBI:30616"/>
        <dbReference type="ChEBI" id="CHEBI:43474"/>
        <dbReference type="ChEBI" id="CHEBI:456216"/>
        <dbReference type="EC" id="3.6.4.12"/>
    </reaction>
    <physiologicalReaction direction="left-to-right" evidence="1">
        <dbReference type="Rhea" id="RHEA:13066"/>
    </physiologicalReaction>
</comment>
<dbReference type="AlphaFoldDB" id="A0DS52"/>
<dbReference type="HOGENOM" id="CLU_351084_0_0_1"/>
<dbReference type="KEGG" id="ptm:GSPATT00019573001"/>
<dbReference type="InterPro" id="IPR045055">
    <property type="entry name" value="DNA2/NAM7-like"/>
</dbReference>
<reference evidence="3 4" key="1">
    <citation type="journal article" date="2006" name="Nature">
        <title>Global trends of whole-genome duplications revealed by the ciliate Paramecium tetraurelia.</title>
        <authorList>
            <consortium name="Genoscope"/>
            <person name="Aury J.-M."/>
            <person name="Jaillon O."/>
            <person name="Duret L."/>
            <person name="Noel B."/>
            <person name="Jubin C."/>
            <person name="Porcel B.M."/>
            <person name="Segurens B."/>
            <person name="Daubin V."/>
            <person name="Anthouard V."/>
            <person name="Aiach N."/>
            <person name="Arnaiz O."/>
            <person name="Billaut A."/>
            <person name="Beisson J."/>
            <person name="Blanc I."/>
            <person name="Bouhouche K."/>
            <person name="Camara F."/>
            <person name="Duharcourt S."/>
            <person name="Guigo R."/>
            <person name="Gogendeau D."/>
            <person name="Katinka M."/>
            <person name="Keller A.-M."/>
            <person name="Kissmehl R."/>
            <person name="Klotz C."/>
            <person name="Koll F."/>
            <person name="Le Moue A."/>
            <person name="Lepere C."/>
            <person name="Malinsky S."/>
            <person name="Nowacki M."/>
            <person name="Nowak J.K."/>
            <person name="Plattner H."/>
            <person name="Poulain J."/>
            <person name="Ruiz F."/>
            <person name="Serrano V."/>
            <person name="Zagulski M."/>
            <person name="Dessen P."/>
            <person name="Betermier M."/>
            <person name="Weissenbach J."/>
            <person name="Scarpelli C."/>
            <person name="Schachter V."/>
            <person name="Sperling L."/>
            <person name="Meyer E."/>
            <person name="Cohen J."/>
            <person name="Wincker P."/>
        </authorList>
    </citation>
    <scope>NUCLEOTIDE SEQUENCE [LARGE SCALE GENOMIC DNA]</scope>
    <source>
        <strain evidence="3 4">Stock d4-2</strain>
    </source>
</reference>
<dbReference type="FunFam" id="3.40.50.300:FF:003366">
    <property type="entry name" value="Helicase required for RNAi-mediated heterochromatin assembly 1"/>
    <property type="match status" value="1"/>
</dbReference>
<dbReference type="PANTHER" id="PTHR10887">
    <property type="entry name" value="DNA2/NAM7 HELICASE FAMILY"/>
    <property type="match status" value="1"/>
</dbReference>
<dbReference type="InterPro" id="IPR041677">
    <property type="entry name" value="DNA2/NAM7_AAA_11"/>
</dbReference>
<dbReference type="InParanoid" id="A0DS52"/>
<evidence type="ECO:0000313" key="4">
    <source>
        <dbReference type="Proteomes" id="UP000000600"/>
    </source>
</evidence>
<dbReference type="Pfam" id="PF13086">
    <property type="entry name" value="AAA_11"/>
    <property type="match status" value="1"/>
</dbReference>
<sequence>MDSVYQQYTQPIWVLMNEAFYKAVQQKSVQNLNGFKYFESIKEYQDLIFPLLQNEAYHSLRREQLRFLNNLKDRSQYPLVFEVILNQDAYRSKGDGVRFDVLREYKIMKDESPSKNEFWKYNRFAQYLIFNQSQQYFGAVYSRNPNKPNEYFTSLAIYSNKQGEQQLILPYTKYSMDMFKFKNIITADENLNFYKSFLNDASSNIWDQKLLVYFSPISPLSAYINETETIFNLQRCPFYKLLLDPCQELNQVQISDFSEKVRVQQELYFNNQIYTVKFNAIQLQAIRHALDFTKRITIIKGPPGTGKTQTTIGIISIMADLLIKAKDNDNPQGCILVLAKSNSVVNDLVRKITDSIEKPNSIIYCFNRKPDYLKILRFGRPEKCDKDIQRLSLEIRSQNHFFQYKVRDNVRESYNRCITPQIISELEHHQLQEFKNYLIEKDEQFTLISLLSYIEELNFRTRKQKILEAYGKLYNELSQLLKQKRKVYEEIEQQYLDQCHIIVSTLNSCSKLCLEQYFDKVKLRMCIIDEAPTALEPSLLIPFVKYRIIEKVVLLGDIKQLNPIVIANESINYGYNRSLFQRLAIGLKNDSLKLIHQYRQIPNLAEITSELFYKNQLKNGIQDMQFPEWIKMKVSQTRNRLFFNAPAFTESNEETSKKNELECQAIILLTRYLLQGQNFPNNKKPITIISAYRAQTDNIFKKLQQEKLTQENNQIHLIDQVELDTVDSFQGKENDIIILSLVRSNDKQGFLKDKKRANVALSRAKYCQYIFGTKYTMKLDLRNWNRIIKKLEDKNPLFFENVLMQQ</sequence>
<dbReference type="RefSeq" id="XP_001453266.1">
    <property type="nucleotide sequence ID" value="XM_001453229.1"/>
</dbReference>
<evidence type="ECO:0000259" key="2">
    <source>
        <dbReference type="SMART" id="SM00487"/>
    </source>
</evidence>
<organism evidence="3 4">
    <name type="scientific">Paramecium tetraurelia</name>
    <dbReference type="NCBI Taxonomy" id="5888"/>
    <lineage>
        <taxon>Eukaryota</taxon>
        <taxon>Sar</taxon>
        <taxon>Alveolata</taxon>
        <taxon>Ciliophora</taxon>
        <taxon>Intramacronucleata</taxon>
        <taxon>Oligohymenophorea</taxon>
        <taxon>Peniculida</taxon>
        <taxon>Parameciidae</taxon>
        <taxon>Paramecium</taxon>
    </lineage>
</organism>
<dbReference type="STRING" id="5888.A0DS52"/>
<dbReference type="GO" id="GO:0003678">
    <property type="term" value="F:DNA helicase activity"/>
    <property type="evidence" value="ECO:0007669"/>
    <property type="project" value="UniProtKB-EC"/>
</dbReference>